<gene>
    <name evidence="1" type="ORF">V6N11_007106</name>
</gene>
<evidence type="ECO:0000313" key="2">
    <source>
        <dbReference type="Proteomes" id="UP001396334"/>
    </source>
</evidence>
<organism evidence="1 2">
    <name type="scientific">Hibiscus sabdariffa</name>
    <name type="common">roselle</name>
    <dbReference type="NCBI Taxonomy" id="183260"/>
    <lineage>
        <taxon>Eukaryota</taxon>
        <taxon>Viridiplantae</taxon>
        <taxon>Streptophyta</taxon>
        <taxon>Embryophyta</taxon>
        <taxon>Tracheophyta</taxon>
        <taxon>Spermatophyta</taxon>
        <taxon>Magnoliopsida</taxon>
        <taxon>eudicotyledons</taxon>
        <taxon>Gunneridae</taxon>
        <taxon>Pentapetalae</taxon>
        <taxon>rosids</taxon>
        <taxon>malvids</taxon>
        <taxon>Malvales</taxon>
        <taxon>Malvaceae</taxon>
        <taxon>Malvoideae</taxon>
        <taxon>Hibiscus</taxon>
    </lineage>
</organism>
<comment type="caution">
    <text evidence="1">The sequence shown here is derived from an EMBL/GenBank/DDBJ whole genome shotgun (WGS) entry which is preliminary data.</text>
</comment>
<keyword evidence="2" id="KW-1185">Reference proteome</keyword>
<proteinExistence type="predicted"/>
<accession>A0ABR2RSX3</accession>
<protein>
    <submittedName>
        <fullName evidence="1">Uncharacterized protein</fullName>
    </submittedName>
</protein>
<reference evidence="1 2" key="1">
    <citation type="journal article" date="2024" name="G3 (Bethesda)">
        <title>Genome assembly of Hibiscus sabdariffa L. provides insights into metabolisms of medicinal natural products.</title>
        <authorList>
            <person name="Kim T."/>
        </authorList>
    </citation>
    <scope>NUCLEOTIDE SEQUENCE [LARGE SCALE GENOMIC DNA]</scope>
    <source>
        <strain evidence="1">TK-2024</strain>
        <tissue evidence="1">Old leaves</tissue>
    </source>
</reference>
<evidence type="ECO:0000313" key="1">
    <source>
        <dbReference type="EMBL" id="KAK9016021.1"/>
    </source>
</evidence>
<dbReference type="EMBL" id="JBBPBN010000021">
    <property type="protein sequence ID" value="KAK9016021.1"/>
    <property type="molecule type" value="Genomic_DNA"/>
</dbReference>
<name>A0ABR2RSX3_9ROSI</name>
<sequence>MEEVVSKVLSLSRSILQCEIDGHCKEEAAHSFLKNLITKLNAENPLPSRVMIVWLGVKEPVIGTCRRGTGPFVDMECVATCEIHQ</sequence>
<dbReference type="Proteomes" id="UP001396334">
    <property type="component" value="Unassembled WGS sequence"/>
</dbReference>